<evidence type="ECO:0000256" key="10">
    <source>
        <dbReference type="SAM" id="Phobius"/>
    </source>
</evidence>
<evidence type="ECO:0000256" key="7">
    <source>
        <dbReference type="ARBA" id="ARBA00022824"/>
    </source>
</evidence>
<dbReference type="EMBL" id="FQXK01000026">
    <property type="protein sequence ID" value="SHI31857.1"/>
    <property type="molecule type" value="Genomic_DNA"/>
</dbReference>
<keyword evidence="5 11" id="KW-0808">Transferase</keyword>
<evidence type="ECO:0000256" key="1">
    <source>
        <dbReference type="ARBA" id="ARBA00004477"/>
    </source>
</evidence>
<dbReference type="Proteomes" id="UP000184278">
    <property type="component" value="Unassembled WGS sequence"/>
</dbReference>
<evidence type="ECO:0000256" key="5">
    <source>
        <dbReference type="ARBA" id="ARBA00022679"/>
    </source>
</evidence>
<dbReference type="GO" id="GO:0006506">
    <property type="term" value="P:GPI anchor biosynthetic process"/>
    <property type="evidence" value="ECO:0007669"/>
    <property type="project" value="UniProtKB-UniPathway"/>
</dbReference>
<dbReference type="OrthoDB" id="2379640at2"/>
<dbReference type="GO" id="GO:0004376">
    <property type="term" value="F:GPI mannosyltransferase activity"/>
    <property type="evidence" value="ECO:0007669"/>
    <property type="project" value="InterPro"/>
</dbReference>
<dbReference type="InterPro" id="IPR007315">
    <property type="entry name" value="PIG-V/Gpi18"/>
</dbReference>
<feature type="transmembrane region" description="Helical" evidence="10">
    <location>
        <begin position="227"/>
        <end position="246"/>
    </location>
</feature>
<comment type="pathway">
    <text evidence="2">Glycolipid biosynthesis; glycosylphosphatidylinositol-anchor biosynthesis.</text>
</comment>
<dbReference type="GO" id="GO:0016020">
    <property type="term" value="C:membrane"/>
    <property type="evidence" value="ECO:0007669"/>
    <property type="project" value="GOC"/>
</dbReference>
<keyword evidence="7" id="KW-0256">Endoplasmic reticulum</keyword>
<protein>
    <submittedName>
        <fullName evidence="11">Dolichyl-phosphate-mannose-protein mannosyltransferase</fullName>
    </submittedName>
</protein>
<evidence type="ECO:0000256" key="3">
    <source>
        <dbReference type="ARBA" id="ARBA00022502"/>
    </source>
</evidence>
<dbReference type="GO" id="GO:0031501">
    <property type="term" value="C:mannosyltransferase complex"/>
    <property type="evidence" value="ECO:0007669"/>
    <property type="project" value="TreeGrafter"/>
</dbReference>
<name>A0A1M6A5Y1_BUTFI</name>
<feature type="transmembrane region" description="Helical" evidence="10">
    <location>
        <begin position="105"/>
        <end position="124"/>
    </location>
</feature>
<proteinExistence type="predicted"/>
<sequence>MIMNSKSGIEKFITNPSRTQLIIYIAAMIVISRAAFFLLYVWHLDGSTFQGFLESINIWDSNYYKMIVTDGYPESATAQSSWAFFPLYPLTVRLVTKLTGMNIDLAGFLISNICCFVSCIYSYLYIMETRKNAEEALFYLTLMVMGVCGFYESIMYTEAMYLMFLSMCFYYMEKDSYLVMGVCGALMTATRNTGVFFVFAILFYWIHKIQAKSFKEFVIRTFSNSRLVLGTMMVPLGMFLFMYHLWNLTGDPLAFVHIQKAFMQDTKPGMFNVFARAVDLYGGQLWFWGYVIGLLLILVMLCTLKKNSERVWGIINWIIPFQRGMGCQQRYLHIDIVTELCFSDWCMKLKRRWRIAILVLMALAELVLMIMWLDRNGFLV</sequence>
<evidence type="ECO:0000313" key="12">
    <source>
        <dbReference type="Proteomes" id="UP000184278"/>
    </source>
</evidence>
<keyword evidence="3" id="KW-0337">GPI-anchor biosynthesis</keyword>
<dbReference type="GO" id="GO:0000009">
    <property type="term" value="F:alpha-1,6-mannosyltransferase activity"/>
    <property type="evidence" value="ECO:0007669"/>
    <property type="project" value="InterPro"/>
</dbReference>
<feature type="transmembrane region" description="Helical" evidence="10">
    <location>
        <begin position="136"/>
        <end position="157"/>
    </location>
</feature>
<evidence type="ECO:0000256" key="2">
    <source>
        <dbReference type="ARBA" id="ARBA00004687"/>
    </source>
</evidence>
<reference evidence="12" key="1">
    <citation type="submission" date="2016-11" db="EMBL/GenBank/DDBJ databases">
        <authorList>
            <person name="Varghese N."/>
            <person name="Submissions S."/>
        </authorList>
    </citation>
    <scope>NUCLEOTIDE SEQUENCE [LARGE SCALE GENOMIC DNA]</scope>
    <source>
        <strain evidence="12">DSM 3071</strain>
    </source>
</reference>
<dbReference type="STRING" id="1121131.SAMN02745229_02891"/>
<dbReference type="PANTHER" id="PTHR12468:SF2">
    <property type="entry name" value="GPI MANNOSYLTRANSFERASE 2"/>
    <property type="match status" value="1"/>
</dbReference>
<evidence type="ECO:0000313" key="11">
    <source>
        <dbReference type="EMBL" id="SHI31857.1"/>
    </source>
</evidence>
<keyword evidence="12" id="KW-1185">Reference proteome</keyword>
<accession>A0A1M6A5Y1</accession>
<feature type="transmembrane region" description="Helical" evidence="10">
    <location>
        <begin position="355"/>
        <end position="373"/>
    </location>
</feature>
<comment type="subcellular location">
    <subcellularLocation>
        <location evidence="1">Endoplasmic reticulum membrane</location>
        <topology evidence="1">Multi-pass membrane protein</topology>
    </subcellularLocation>
</comment>
<feature type="transmembrane region" description="Helical" evidence="10">
    <location>
        <begin position="285"/>
        <end position="304"/>
    </location>
</feature>
<organism evidence="11 12">
    <name type="scientific">Butyrivibrio fibrisolvens DSM 3071</name>
    <dbReference type="NCBI Taxonomy" id="1121131"/>
    <lineage>
        <taxon>Bacteria</taxon>
        <taxon>Bacillati</taxon>
        <taxon>Bacillota</taxon>
        <taxon>Clostridia</taxon>
        <taxon>Lachnospirales</taxon>
        <taxon>Lachnospiraceae</taxon>
        <taxon>Butyrivibrio</taxon>
    </lineage>
</organism>
<evidence type="ECO:0000256" key="8">
    <source>
        <dbReference type="ARBA" id="ARBA00022989"/>
    </source>
</evidence>
<evidence type="ECO:0000256" key="6">
    <source>
        <dbReference type="ARBA" id="ARBA00022692"/>
    </source>
</evidence>
<keyword evidence="9 10" id="KW-0472">Membrane</keyword>
<dbReference type="AlphaFoldDB" id="A0A1M6A5Y1"/>
<dbReference type="PANTHER" id="PTHR12468">
    <property type="entry name" value="GPI MANNOSYLTRANSFERASE 2"/>
    <property type="match status" value="1"/>
</dbReference>
<evidence type="ECO:0000256" key="9">
    <source>
        <dbReference type="ARBA" id="ARBA00023136"/>
    </source>
</evidence>
<evidence type="ECO:0000256" key="4">
    <source>
        <dbReference type="ARBA" id="ARBA00022676"/>
    </source>
</evidence>
<feature type="transmembrane region" description="Helical" evidence="10">
    <location>
        <begin position="177"/>
        <end position="206"/>
    </location>
</feature>
<keyword evidence="4 11" id="KW-0328">Glycosyltransferase</keyword>
<keyword evidence="8 10" id="KW-1133">Transmembrane helix</keyword>
<feature type="transmembrane region" description="Helical" evidence="10">
    <location>
        <begin position="21"/>
        <end position="42"/>
    </location>
</feature>
<dbReference type="UniPathway" id="UPA00196"/>
<gene>
    <name evidence="11" type="ORF">SAMN02745229_02891</name>
</gene>
<keyword evidence="6 10" id="KW-0812">Transmembrane</keyword>